<keyword evidence="2" id="KW-0732">Signal</keyword>
<dbReference type="EMBL" id="JACIJI010000001">
    <property type="protein sequence ID" value="MBB5717766.1"/>
    <property type="molecule type" value="Genomic_DNA"/>
</dbReference>
<evidence type="ECO:0000256" key="3">
    <source>
        <dbReference type="ARBA" id="ARBA00022970"/>
    </source>
</evidence>
<keyword evidence="7" id="KW-1185">Reference proteome</keyword>
<dbReference type="InterPro" id="IPR028082">
    <property type="entry name" value="Peripla_BP_I"/>
</dbReference>
<feature type="domain" description="Leucine-binding protein" evidence="5">
    <location>
        <begin position="65"/>
        <end position="380"/>
    </location>
</feature>
<dbReference type="Gene3D" id="3.40.50.2300">
    <property type="match status" value="2"/>
</dbReference>
<evidence type="ECO:0000313" key="6">
    <source>
        <dbReference type="EMBL" id="MBB5717766.1"/>
    </source>
</evidence>
<keyword evidence="3" id="KW-0813">Transport</keyword>
<dbReference type="CDD" id="cd06339">
    <property type="entry name" value="PBP1_YraM_LppC_lipoprotein-like"/>
    <property type="match status" value="1"/>
</dbReference>
<feature type="compositionally biased region" description="Pro residues" evidence="4">
    <location>
        <begin position="37"/>
        <end position="55"/>
    </location>
</feature>
<dbReference type="PROSITE" id="PS51257">
    <property type="entry name" value="PROKAR_LIPOPROTEIN"/>
    <property type="match status" value="1"/>
</dbReference>
<dbReference type="InterPro" id="IPR028081">
    <property type="entry name" value="Leu-bd"/>
</dbReference>
<proteinExistence type="inferred from homology"/>
<name>A0A840YW50_9SPHN</name>
<comment type="caution">
    <text evidence="6">The sequence shown here is derived from an EMBL/GenBank/DDBJ whole genome shotgun (WGS) entry which is preliminary data.</text>
</comment>
<dbReference type="RefSeq" id="WP_184001486.1">
    <property type="nucleotide sequence ID" value="NZ_BAABIF010000004.1"/>
</dbReference>
<evidence type="ECO:0000256" key="4">
    <source>
        <dbReference type="SAM" id="MobiDB-lite"/>
    </source>
</evidence>
<feature type="region of interest" description="Disordered" evidence="4">
    <location>
        <begin position="31"/>
        <end position="56"/>
    </location>
</feature>
<evidence type="ECO:0000259" key="5">
    <source>
        <dbReference type="Pfam" id="PF13458"/>
    </source>
</evidence>
<evidence type="ECO:0000256" key="1">
    <source>
        <dbReference type="ARBA" id="ARBA00010062"/>
    </source>
</evidence>
<reference evidence="6 7" key="1">
    <citation type="submission" date="2020-08" db="EMBL/GenBank/DDBJ databases">
        <title>Genomic Encyclopedia of Type Strains, Phase IV (KMG-IV): sequencing the most valuable type-strain genomes for metagenomic binning, comparative biology and taxonomic classification.</title>
        <authorList>
            <person name="Goeker M."/>
        </authorList>
    </citation>
    <scope>NUCLEOTIDE SEQUENCE [LARGE SCALE GENOMIC DNA]</scope>
    <source>
        <strain evidence="6 7">DSM 27203</strain>
    </source>
</reference>
<accession>A0A840YW50</accession>
<dbReference type="SUPFAM" id="SSF53822">
    <property type="entry name" value="Periplasmic binding protein-like I"/>
    <property type="match status" value="1"/>
</dbReference>
<gene>
    <name evidence="6" type="ORF">FHR23_000673</name>
</gene>
<protein>
    <submittedName>
        <fullName evidence="6">ABC-type branched-subunit amino acid transport system substrate-binding protein</fullName>
    </submittedName>
</protein>
<dbReference type="AlphaFoldDB" id="A0A840YW50"/>
<dbReference type="Pfam" id="PF13458">
    <property type="entry name" value="Peripla_BP_6"/>
    <property type="match status" value="1"/>
</dbReference>
<sequence length="395" mass="41802">MAEAVVKPQRGKRVLQALAVAGAMVLSGCSTLIPRGSTPPPPPPPKPTKPVPVEPGIPQDHDRHRVALLVPLSGTNAGVGQSLANATQLALLDTKATSVRITTYDTAQGATSAARKAIADGNGLILGPLLSKNAEAVAPIASAAHVPVLSYSNDVRVAGNGTFIMGYTPQQSIRRVVDYATQTGITQFAAIVPRGLYGDRASDALLRAVRADKGQVVSIQPYDRSRESIASAINRIPDTSPYQAILVADSADVAVLAAPVIRQGASASARILGTELWNTDSSVGSNTALNGAWFASVSDGLYRQYARKYHARFGKAPYRLSTIAYDSVLLTVRLAREWKFGAPFPETMLYSKDGFVGLDGAFRFDRGGVAQRALEVQEIRNGSTVVVSQAPRSFQ</sequence>
<dbReference type="GO" id="GO:0006865">
    <property type="term" value="P:amino acid transport"/>
    <property type="evidence" value="ECO:0007669"/>
    <property type="project" value="UniProtKB-KW"/>
</dbReference>
<keyword evidence="3" id="KW-0029">Amino-acid transport</keyword>
<evidence type="ECO:0000256" key="2">
    <source>
        <dbReference type="ARBA" id="ARBA00022729"/>
    </source>
</evidence>
<evidence type="ECO:0000313" key="7">
    <source>
        <dbReference type="Proteomes" id="UP000554342"/>
    </source>
</evidence>
<dbReference type="InterPro" id="IPR051010">
    <property type="entry name" value="BCAA_transport"/>
</dbReference>
<dbReference type="Proteomes" id="UP000554342">
    <property type="component" value="Unassembled WGS sequence"/>
</dbReference>
<dbReference type="PANTHER" id="PTHR30483">
    <property type="entry name" value="LEUCINE-SPECIFIC-BINDING PROTEIN"/>
    <property type="match status" value="1"/>
</dbReference>
<organism evidence="6 7">
    <name type="scientific">Stakelama sediminis</name>
    <dbReference type="NCBI Taxonomy" id="463200"/>
    <lineage>
        <taxon>Bacteria</taxon>
        <taxon>Pseudomonadati</taxon>
        <taxon>Pseudomonadota</taxon>
        <taxon>Alphaproteobacteria</taxon>
        <taxon>Sphingomonadales</taxon>
        <taxon>Sphingomonadaceae</taxon>
        <taxon>Stakelama</taxon>
    </lineage>
</organism>
<comment type="similarity">
    <text evidence="1">Belongs to the leucine-binding protein family.</text>
</comment>
<dbReference type="PANTHER" id="PTHR30483:SF6">
    <property type="entry name" value="PERIPLASMIC BINDING PROTEIN OF ABC TRANSPORTER FOR NATURAL AMINO ACIDS"/>
    <property type="match status" value="1"/>
</dbReference>